<keyword evidence="1" id="KW-0346">Stress response</keyword>
<dbReference type="InterPro" id="IPR055269">
    <property type="entry name" value="Alpha-crystallin/HSP_16"/>
</dbReference>
<organism evidence="8">
    <name type="scientific">Steinernema carpocapsae</name>
    <name type="common">Entomopathogenic nematode</name>
    <dbReference type="NCBI Taxonomy" id="34508"/>
    <lineage>
        <taxon>Eukaryota</taxon>
        <taxon>Metazoa</taxon>
        <taxon>Ecdysozoa</taxon>
        <taxon>Nematoda</taxon>
        <taxon>Chromadorea</taxon>
        <taxon>Rhabditida</taxon>
        <taxon>Tylenchina</taxon>
        <taxon>Panagrolaimomorpha</taxon>
        <taxon>Strongyloidoidea</taxon>
        <taxon>Steinernematidae</taxon>
        <taxon>Steinernema</taxon>
    </lineage>
</organism>
<proteinExistence type="inferred from homology"/>
<dbReference type="SUPFAM" id="SSF49764">
    <property type="entry name" value="HSP20-like chaperones"/>
    <property type="match status" value="1"/>
</dbReference>
<name>A0A4U5P807_STECR</name>
<dbReference type="InterPro" id="IPR008978">
    <property type="entry name" value="HSP20-like_chaperone"/>
</dbReference>
<dbReference type="EMBL" id="AZBU02000002">
    <property type="protein sequence ID" value="TKR92083.1"/>
    <property type="molecule type" value="Genomic_DNA"/>
</dbReference>
<dbReference type="GO" id="GO:0051082">
    <property type="term" value="F:unfolded protein binding"/>
    <property type="evidence" value="ECO:0007669"/>
    <property type="project" value="TreeGrafter"/>
</dbReference>
<comment type="caution">
    <text evidence="8">The sequence shown here is derived from an EMBL/GenBank/DDBJ whole genome shotgun (WGS) entry which is preliminary data.</text>
</comment>
<dbReference type="GO" id="GO:0042026">
    <property type="term" value="P:protein refolding"/>
    <property type="evidence" value="ECO:0007669"/>
    <property type="project" value="TreeGrafter"/>
</dbReference>
<dbReference type="STRING" id="34508.A0A4U5P807"/>
<dbReference type="Pfam" id="PF00011">
    <property type="entry name" value="HSP20"/>
    <property type="match status" value="1"/>
</dbReference>
<dbReference type="CDD" id="cd06526">
    <property type="entry name" value="metazoan_ACD"/>
    <property type="match status" value="1"/>
</dbReference>
<evidence type="ECO:0000256" key="1">
    <source>
        <dbReference type="ARBA" id="ARBA00023016"/>
    </source>
</evidence>
<dbReference type="PANTHER" id="PTHR45640:SF13">
    <property type="entry name" value="HEAT SHOCK PROTEIN 22-RELATED"/>
    <property type="match status" value="1"/>
</dbReference>
<evidence type="ECO:0000313" key="8">
    <source>
        <dbReference type="EMBL" id="TKR92083.1"/>
    </source>
</evidence>
<comment type="similarity">
    <text evidence="2 4 5">Belongs to the small heat shock protein (HSP20) family.</text>
</comment>
<sequence>MALLLSDSFFPEARHLQRRRRMTDFFDDFFSNLDFLPPMHKKRRLRDLTDQKAASPSETSQKDGGFSLDLDIHGFAPEQLQVSVDGNSLVIEGTHSSKSESGSIRRNFVQKVKIPKGVDVNSIKSSLGSKGRLYITGEAKKPAAVEGNKRKIPIAAISENEK</sequence>
<accession>A0A4U5P807</accession>
<protein>
    <recommendedName>
        <fullName evidence="7">SHSP domain-containing protein</fullName>
    </recommendedName>
</protein>
<feature type="domain" description="SHSP" evidence="7">
    <location>
        <begin position="48"/>
        <end position="155"/>
    </location>
</feature>
<dbReference type="InterPro" id="IPR001436">
    <property type="entry name" value="Alpha-crystallin/sHSP_animal"/>
</dbReference>
<evidence type="ECO:0000259" key="7">
    <source>
        <dbReference type="PROSITE" id="PS01031"/>
    </source>
</evidence>
<dbReference type="InterPro" id="IPR002068">
    <property type="entry name" value="A-crystallin/Hsp20_dom"/>
</dbReference>
<dbReference type="GO" id="GO:0046872">
    <property type="term" value="F:metal ion binding"/>
    <property type="evidence" value="ECO:0007669"/>
    <property type="project" value="UniProtKB-KW"/>
</dbReference>
<dbReference type="AlphaFoldDB" id="A0A4U5P807"/>
<dbReference type="Gene3D" id="2.60.40.790">
    <property type="match status" value="1"/>
</dbReference>
<reference evidence="8" key="2">
    <citation type="journal article" date="2015" name="Genome Biol.">
        <title>Comparative genomics of Steinernema reveals deeply conserved gene regulatory networks.</title>
        <authorList>
            <person name="Dillman A.R."/>
            <person name="Macchietto M."/>
            <person name="Porter C.F."/>
            <person name="Rogers A."/>
            <person name="Williams B."/>
            <person name="Antoshechkin I."/>
            <person name="Lee M.M."/>
            <person name="Goodwin Z."/>
            <person name="Lu X."/>
            <person name="Lewis E.E."/>
            <person name="Goodrich-Blair H."/>
            <person name="Stock S.P."/>
            <person name="Adams B.J."/>
            <person name="Sternberg P.W."/>
            <person name="Mortazavi A."/>
        </authorList>
    </citation>
    <scope>NUCLEOTIDE SEQUENCE [LARGE SCALE GENOMIC DNA]</scope>
    <source>
        <strain evidence="8">ALL</strain>
    </source>
</reference>
<dbReference type="GO" id="GO:0005634">
    <property type="term" value="C:nucleus"/>
    <property type="evidence" value="ECO:0007669"/>
    <property type="project" value="TreeGrafter"/>
</dbReference>
<evidence type="ECO:0000256" key="6">
    <source>
        <dbReference type="SAM" id="MobiDB-lite"/>
    </source>
</evidence>
<dbReference type="PIRSF" id="PIRSF036514">
    <property type="entry name" value="Sm_HSP_B1"/>
    <property type="match status" value="1"/>
</dbReference>
<dbReference type="PRINTS" id="PR00299">
    <property type="entry name" value="ACRYSTALLIN"/>
</dbReference>
<reference evidence="8" key="1">
    <citation type="submission" date="2013-11" db="EMBL/GenBank/DDBJ databases">
        <authorList>
            <person name="Sternberg P."/>
            <person name="Dillman A."/>
            <person name="Macchietto M."/>
        </authorList>
    </citation>
    <scope>NUCLEOTIDE SEQUENCE</scope>
    <source>
        <strain evidence="8">ALL</strain>
    </source>
</reference>
<dbReference type="OrthoDB" id="1431247at2759"/>
<gene>
    <name evidence="8" type="ORF">L596_006799</name>
</gene>
<dbReference type="PANTHER" id="PTHR45640">
    <property type="entry name" value="HEAT SHOCK PROTEIN HSP-12.2-RELATED"/>
    <property type="match status" value="1"/>
</dbReference>
<evidence type="ECO:0000256" key="4">
    <source>
        <dbReference type="PROSITE-ProRule" id="PRU00285"/>
    </source>
</evidence>
<keyword evidence="3" id="KW-0862">Zinc</keyword>
<feature type="region of interest" description="Disordered" evidence="6">
    <location>
        <begin position="46"/>
        <end position="66"/>
    </location>
</feature>
<evidence type="ECO:0000256" key="5">
    <source>
        <dbReference type="RuleBase" id="RU003616"/>
    </source>
</evidence>
<dbReference type="GO" id="GO:0005737">
    <property type="term" value="C:cytoplasm"/>
    <property type="evidence" value="ECO:0007669"/>
    <property type="project" value="TreeGrafter"/>
</dbReference>
<feature type="binding site" evidence="3">
    <location>
        <position position="95"/>
    </location>
    <ligand>
        <name>Zn(2+)</name>
        <dbReference type="ChEBI" id="CHEBI:29105"/>
        <label>1</label>
    </ligand>
</feature>
<evidence type="ECO:0000256" key="3">
    <source>
        <dbReference type="PIRSR" id="PIRSR036514-1"/>
    </source>
</evidence>
<evidence type="ECO:0000256" key="2">
    <source>
        <dbReference type="PIRNR" id="PIRNR036514"/>
    </source>
</evidence>
<dbReference type="PROSITE" id="PS01031">
    <property type="entry name" value="SHSP"/>
    <property type="match status" value="1"/>
</dbReference>
<dbReference type="GO" id="GO:0009408">
    <property type="term" value="P:response to heat"/>
    <property type="evidence" value="ECO:0007669"/>
    <property type="project" value="TreeGrafter"/>
</dbReference>
<keyword evidence="3" id="KW-0479">Metal-binding</keyword>
<reference evidence="8" key="3">
    <citation type="journal article" date="2019" name="G3 (Bethesda)">
        <title>Hybrid Assembly of the Genome of the Entomopathogenic Nematode Steinernema carpocapsae Identifies the X-Chromosome.</title>
        <authorList>
            <person name="Serra L."/>
            <person name="Macchietto M."/>
            <person name="Macias-Munoz A."/>
            <person name="McGill C.J."/>
            <person name="Rodriguez I.M."/>
            <person name="Rodriguez B."/>
            <person name="Murad R."/>
            <person name="Mortazavi A."/>
        </authorList>
    </citation>
    <scope>NUCLEOTIDE SEQUENCE</scope>
    <source>
        <strain evidence="8">ALL</strain>
    </source>
</reference>